<dbReference type="PROSITE" id="PS50297">
    <property type="entry name" value="ANK_REP_REGION"/>
    <property type="match status" value="2"/>
</dbReference>
<dbReference type="Proteomes" id="UP000007110">
    <property type="component" value="Unassembled WGS sequence"/>
</dbReference>
<dbReference type="RefSeq" id="XP_030854451.1">
    <property type="nucleotide sequence ID" value="XM_030998591.1"/>
</dbReference>
<dbReference type="InterPro" id="IPR029071">
    <property type="entry name" value="Ubiquitin-like_domsf"/>
</dbReference>
<feature type="compositionally biased region" description="Polar residues" evidence="9">
    <location>
        <begin position="541"/>
        <end position="552"/>
    </location>
</feature>
<dbReference type="InterPro" id="IPR000159">
    <property type="entry name" value="RA_dom"/>
</dbReference>
<dbReference type="PANTHER" id="PTHR24131">
    <property type="entry name" value="APOPTOSIS-STIMULATING OF P53 PROTEIN"/>
    <property type="match status" value="1"/>
</dbReference>
<feature type="compositionally biased region" description="Low complexity" evidence="9">
    <location>
        <begin position="471"/>
        <end position="486"/>
    </location>
</feature>
<evidence type="ECO:0000256" key="5">
    <source>
        <dbReference type="ARBA" id="ARBA00023043"/>
    </source>
</evidence>
<feature type="compositionally biased region" description="Polar residues" evidence="9">
    <location>
        <begin position="691"/>
        <end position="700"/>
    </location>
</feature>
<dbReference type="Pfam" id="PF12796">
    <property type="entry name" value="Ank_2"/>
    <property type="match status" value="1"/>
</dbReference>
<feature type="region of interest" description="Disordered" evidence="9">
    <location>
        <begin position="791"/>
        <end position="867"/>
    </location>
</feature>
<dbReference type="Gene3D" id="1.25.40.20">
    <property type="entry name" value="Ankyrin repeat-containing domain"/>
    <property type="match status" value="1"/>
</dbReference>
<sequence length="1121" mass="124666">MLCTTTGRTNNTSNMDHNGLPGQMILRVYLSNSPDTLSDVPITPETRCRDVVELCRETGEVQCHLAELWRGCERPIDDEEKIYDILQQWGIHRNEVKFFLRHEGANSDEQGRRPKKKTTLRDGSSSEDLKGSTELNLNELRDMASRQQQQIEMQQQMLVAKQQRLKFLKQQEVKHQQVAIENERLSRLRGKVEQQEMKLQKLRVMQGQADTVKVTNTNLSGELENLRSLFKEKEHELANAVAKVDQLTHQLENIRRGNAGSSLQSSAASQELERLRRELLNRNQMNEQQSRKVDNQRTVLGQRKGDVILVDRRIEELTELLRQKRAMQNQQRQSPVPGGQRSAPSNNTNNNATTRSLPNGNIGQPRSDGPQDYNRSSPQLENSGQYPGQRPPLAPRPNRLFNGTNGNDGNRQRPLVSGNKPVPAPKPPIVNHPSGFKPRTGSSVPITGPQGTPLVPSQTQLDVGQRSVDASGSETSSLTENSSLDSVPSSTGYSHLRQSGNVASNNRPGAGSPNQGVANRWPGQNRPNSPSQDNKDLRVQVQRNLPLSQNDPRGNYLFNRPAGDRSPMYSPSGQPSVSSWDSPDLDPNPLPPPAQQGVMRHPSSPSGKKGPPPPPRNENTRLTPTSSAPNAPSFQGPNKSLYGQTNATHGPDATVPASGEGTDSTRPHHQRSPATVGMYAPPPNAHDRNYNRPSYEQGNHNPPYYPGRSGNFPNSGMQGVPEESEDVTVSPNRPASPVKFPTLTLQRYMDPKRIHNMPRPLKKRLSYTESKDENFSFLNAELRNKLPFYQQGDQHPQAKPENFHDPNQPQFFKQQPPAPGGPGTITLAPIASAESDKTSDITPPEIAKTEPKPADNTDKKTDNQKSKYSNDAIMSHQQYSKALSQVGRSPIIEQTKKQVKGIKGILKNPKSIIKGIRVRFDPLALLLDASLEGEFSLVRQIIPEVANPSGANDEGITALHNAICANHYEIVNFLIQYGVDVNSPDSDGWTPLHCAASCNNIIMVRNLVEHGACLYATTISDRETPAQKCEEEEEGFQGCSDYLFGMQKKMGADPNVPVCAVYSYSAEKEDEMSFRDGDEVSIKRKGDDKEEEWWWARVNDNEGYIPRNLLASYPRVKPLYR</sequence>
<dbReference type="PROSITE" id="PS50200">
    <property type="entry name" value="RA"/>
    <property type="match status" value="1"/>
</dbReference>
<dbReference type="AlphaFoldDB" id="A0A7M7T521"/>
<feature type="domain" description="SH3" evidence="10">
    <location>
        <begin position="1053"/>
        <end position="1115"/>
    </location>
</feature>
<name>A0A7M7T521_STRPU</name>
<dbReference type="InterPro" id="IPR048945">
    <property type="entry name" value="RASSF8/10_RA"/>
</dbReference>
<dbReference type="GO" id="GO:0006915">
    <property type="term" value="P:apoptotic process"/>
    <property type="evidence" value="ECO:0007669"/>
    <property type="project" value="UniProtKB-KW"/>
</dbReference>
<dbReference type="InterPro" id="IPR047163">
    <property type="entry name" value="ASPP1/2"/>
</dbReference>
<dbReference type="OMA" id="MREGDCM"/>
<feature type="compositionally biased region" description="Polar residues" evidence="9">
    <location>
        <begin position="487"/>
        <end position="517"/>
    </location>
</feature>
<feature type="compositionally biased region" description="Polar residues" evidence="9">
    <location>
        <begin position="569"/>
        <end position="581"/>
    </location>
</feature>
<dbReference type="OrthoDB" id="10038642at2759"/>
<comment type="subcellular location">
    <subcellularLocation>
        <location evidence="1">Nucleus</location>
    </subcellularLocation>
</comment>
<dbReference type="KEGG" id="spu:578356"/>
<evidence type="ECO:0000256" key="1">
    <source>
        <dbReference type="ARBA" id="ARBA00004123"/>
    </source>
</evidence>
<dbReference type="SMART" id="SM00326">
    <property type="entry name" value="SH3"/>
    <property type="match status" value="1"/>
</dbReference>
<evidence type="ECO:0000256" key="9">
    <source>
        <dbReference type="SAM" id="MobiDB-lite"/>
    </source>
</evidence>
<dbReference type="PROSITE" id="PS50002">
    <property type="entry name" value="SH3"/>
    <property type="match status" value="1"/>
</dbReference>
<dbReference type="InParanoid" id="A0A7M7T521"/>
<evidence type="ECO:0000256" key="8">
    <source>
        <dbReference type="PROSITE-ProRule" id="PRU00192"/>
    </source>
</evidence>
<evidence type="ECO:0000259" key="10">
    <source>
        <dbReference type="PROSITE" id="PS50002"/>
    </source>
</evidence>
<dbReference type="CDD" id="cd11807">
    <property type="entry name" value="SH3_ASPP"/>
    <property type="match status" value="1"/>
</dbReference>
<feature type="compositionally biased region" description="Low complexity" evidence="9">
    <location>
        <begin position="806"/>
        <end position="815"/>
    </location>
</feature>
<evidence type="ECO:0000256" key="3">
    <source>
        <dbReference type="ARBA" id="ARBA00022703"/>
    </source>
</evidence>
<feature type="domain" description="Ras-associating" evidence="11">
    <location>
        <begin position="22"/>
        <end position="105"/>
    </location>
</feature>
<dbReference type="SUPFAM" id="SSF54236">
    <property type="entry name" value="Ubiquitin-like"/>
    <property type="match status" value="1"/>
</dbReference>
<dbReference type="PROSITE" id="PS50088">
    <property type="entry name" value="ANK_REPEAT"/>
    <property type="match status" value="2"/>
</dbReference>
<feature type="repeat" description="ANK" evidence="7">
    <location>
        <begin position="954"/>
        <end position="986"/>
    </location>
</feature>
<feature type="repeat" description="ANK" evidence="7">
    <location>
        <begin position="987"/>
        <end position="1019"/>
    </location>
</feature>
<feature type="compositionally biased region" description="Polar residues" evidence="9">
    <location>
        <begin position="620"/>
        <end position="648"/>
    </location>
</feature>
<dbReference type="GO" id="GO:0042981">
    <property type="term" value="P:regulation of apoptotic process"/>
    <property type="evidence" value="ECO:0007669"/>
    <property type="project" value="InterPro"/>
</dbReference>
<keyword evidence="3" id="KW-0053">Apoptosis</keyword>
<evidence type="ECO:0000259" key="11">
    <source>
        <dbReference type="PROSITE" id="PS50200"/>
    </source>
</evidence>
<evidence type="ECO:0000256" key="6">
    <source>
        <dbReference type="ARBA" id="ARBA00023242"/>
    </source>
</evidence>
<dbReference type="SMART" id="SM00248">
    <property type="entry name" value="ANK"/>
    <property type="match status" value="2"/>
</dbReference>
<evidence type="ECO:0000256" key="4">
    <source>
        <dbReference type="ARBA" id="ARBA00022737"/>
    </source>
</evidence>
<dbReference type="FunFam" id="1.25.40.20:FF:000008">
    <property type="entry name" value="Apoptosis-stimulating of p53 protein 2 isoform 1"/>
    <property type="match status" value="1"/>
</dbReference>
<dbReference type="PANTHER" id="PTHR24131:SF10">
    <property type="entry name" value="ANKYRIN-REPEAT, SH3-DOMAIN, AND PROLINE-RICH-REGION CONTAINING PROTEIN, ISOFORM B"/>
    <property type="match status" value="1"/>
</dbReference>
<dbReference type="InterPro" id="IPR001452">
    <property type="entry name" value="SH3_domain"/>
</dbReference>
<dbReference type="EnsemblMetazoa" id="XM_030998591">
    <property type="protein sequence ID" value="XP_030854451"/>
    <property type="gene ID" value="LOC578356"/>
</dbReference>
<dbReference type="FunCoup" id="A0A7M7T521">
    <property type="interactions" value="1146"/>
</dbReference>
<dbReference type="GO" id="GO:0002039">
    <property type="term" value="F:p53 binding"/>
    <property type="evidence" value="ECO:0000318"/>
    <property type="project" value="GO_Central"/>
</dbReference>
<dbReference type="Pfam" id="PF21712">
    <property type="entry name" value="RASSF8-10_RA"/>
    <property type="match status" value="1"/>
</dbReference>
<dbReference type="SMART" id="SM00314">
    <property type="entry name" value="RA"/>
    <property type="match status" value="1"/>
</dbReference>
<accession>A0A7M7T521</accession>
<feature type="compositionally biased region" description="Basic residues" evidence="9">
    <location>
        <begin position="754"/>
        <end position="765"/>
    </location>
</feature>
<evidence type="ECO:0000313" key="13">
    <source>
        <dbReference type="Proteomes" id="UP000007110"/>
    </source>
</evidence>
<feature type="compositionally biased region" description="Basic and acidic residues" evidence="9">
    <location>
        <begin position="847"/>
        <end position="865"/>
    </location>
</feature>
<dbReference type="InterPro" id="IPR036028">
    <property type="entry name" value="SH3-like_dom_sf"/>
</dbReference>
<protein>
    <recommendedName>
        <fullName evidence="14">Apoptosis-stimulating of p53 protein 1</fullName>
    </recommendedName>
</protein>
<dbReference type="GO" id="GO:0005634">
    <property type="term" value="C:nucleus"/>
    <property type="evidence" value="ECO:0000318"/>
    <property type="project" value="GO_Central"/>
</dbReference>
<reference evidence="12" key="2">
    <citation type="submission" date="2021-01" db="UniProtKB">
        <authorList>
            <consortium name="EnsemblMetazoa"/>
        </authorList>
    </citation>
    <scope>IDENTIFICATION</scope>
</reference>
<dbReference type="GeneID" id="578356"/>
<evidence type="ECO:0008006" key="14">
    <source>
        <dbReference type="Google" id="ProtNLM"/>
    </source>
</evidence>
<proteinExistence type="predicted"/>
<keyword evidence="6" id="KW-0539">Nucleus</keyword>
<feature type="region of interest" description="Disordered" evidence="9">
    <location>
        <begin position="325"/>
        <end position="767"/>
    </location>
</feature>
<keyword evidence="2 8" id="KW-0728">SH3 domain</keyword>
<dbReference type="CDD" id="cd16125">
    <property type="entry name" value="RA_ASPP1_2"/>
    <property type="match status" value="1"/>
</dbReference>
<feature type="compositionally biased region" description="Polar residues" evidence="9">
    <location>
        <begin position="373"/>
        <end position="386"/>
    </location>
</feature>
<keyword evidence="13" id="KW-1185">Reference proteome</keyword>
<feature type="compositionally biased region" description="Polar residues" evidence="9">
    <location>
        <begin position="355"/>
        <end position="364"/>
    </location>
</feature>
<dbReference type="InterPro" id="IPR036770">
    <property type="entry name" value="Ankyrin_rpt-contain_sf"/>
</dbReference>
<evidence type="ECO:0000313" key="12">
    <source>
        <dbReference type="EnsemblMetazoa" id="XP_030854451"/>
    </source>
</evidence>
<dbReference type="SUPFAM" id="SSF50044">
    <property type="entry name" value="SH3-domain"/>
    <property type="match status" value="1"/>
</dbReference>
<keyword evidence="4" id="KW-0677">Repeat</keyword>
<evidence type="ECO:0000256" key="2">
    <source>
        <dbReference type="ARBA" id="ARBA00022443"/>
    </source>
</evidence>
<dbReference type="Pfam" id="PF00018">
    <property type="entry name" value="SH3_1"/>
    <property type="match status" value="1"/>
</dbReference>
<keyword evidence="5 7" id="KW-0040">ANK repeat</keyword>
<reference evidence="13" key="1">
    <citation type="submission" date="2015-02" db="EMBL/GenBank/DDBJ databases">
        <title>Genome sequencing for Strongylocentrotus purpuratus.</title>
        <authorList>
            <person name="Murali S."/>
            <person name="Liu Y."/>
            <person name="Vee V."/>
            <person name="English A."/>
            <person name="Wang M."/>
            <person name="Skinner E."/>
            <person name="Han Y."/>
            <person name="Muzny D.M."/>
            <person name="Worley K.C."/>
            <person name="Gibbs R.A."/>
        </authorList>
    </citation>
    <scope>NUCLEOTIDE SEQUENCE</scope>
</reference>
<evidence type="ECO:0000256" key="7">
    <source>
        <dbReference type="PROSITE-ProRule" id="PRU00023"/>
    </source>
</evidence>
<organism evidence="12 13">
    <name type="scientific">Strongylocentrotus purpuratus</name>
    <name type="common">Purple sea urchin</name>
    <dbReference type="NCBI Taxonomy" id="7668"/>
    <lineage>
        <taxon>Eukaryota</taxon>
        <taxon>Metazoa</taxon>
        <taxon>Echinodermata</taxon>
        <taxon>Eleutherozoa</taxon>
        <taxon>Echinozoa</taxon>
        <taxon>Echinoidea</taxon>
        <taxon>Euechinoidea</taxon>
        <taxon>Echinacea</taxon>
        <taxon>Camarodonta</taxon>
        <taxon>Echinidea</taxon>
        <taxon>Strongylocentrotidae</taxon>
        <taxon>Strongylocentrotus</taxon>
    </lineage>
</organism>
<dbReference type="GO" id="GO:0007165">
    <property type="term" value="P:signal transduction"/>
    <property type="evidence" value="ECO:0007669"/>
    <property type="project" value="InterPro"/>
</dbReference>
<dbReference type="SUPFAM" id="SSF48403">
    <property type="entry name" value="Ankyrin repeat"/>
    <property type="match status" value="1"/>
</dbReference>
<dbReference type="Gene3D" id="3.10.20.90">
    <property type="entry name" value="Phosphatidylinositol 3-kinase Catalytic Subunit, Chain A, domain 1"/>
    <property type="match status" value="1"/>
</dbReference>
<dbReference type="InterPro" id="IPR002110">
    <property type="entry name" value="Ankyrin_rpt"/>
</dbReference>
<feature type="region of interest" description="Disordered" evidence="9">
    <location>
        <begin position="105"/>
        <end position="134"/>
    </location>
</feature>